<organism evidence="3 4">
    <name type="scientific">Virgisporangium aliadipatigenens</name>
    <dbReference type="NCBI Taxonomy" id="741659"/>
    <lineage>
        <taxon>Bacteria</taxon>
        <taxon>Bacillati</taxon>
        <taxon>Actinomycetota</taxon>
        <taxon>Actinomycetes</taxon>
        <taxon>Micromonosporales</taxon>
        <taxon>Micromonosporaceae</taxon>
        <taxon>Virgisporangium</taxon>
    </lineage>
</organism>
<feature type="region of interest" description="Disordered" evidence="1">
    <location>
        <begin position="93"/>
        <end position="115"/>
    </location>
</feature>
<keyword evidence="2" id="KW-0812">Transmembrane</keyword>
<evidence type="ECO:0000313" key="3">
    <source>
        <dbReference type="EMBL" id="GIJ46554.1"/>
    </source>
</evidence>
<dbReference type="RefSeq" id="WP_373317904.1">
    <property type="nucleotide sequence ID" value="NZ_BOPF01000010.1"/>
</dbReference>
<evidence type="ECO:0000256" key="2">
    <source>
        <dbReference type="SAM" id="Phobius"/>
    </source>
</evidence>
<feature type="transmembrane region" description="Helical" evidence="2">
    <location>
        <begin position="125"/>
        <end position="142"/>
    </location>
</feature>
<keyword evidence="2" id="KW-0472">Membrane</keyword>
<evidence type="ECO:0000256" key="1">
    <source>
        <dbReference type="SAM" id="MobiDB-lite"/>
    </source>
</evidence>
<protein>
    <recommendedName>
        <fullName evidence="5">DUF3311 domain-containing protein</fullName>
    </recommendedName>
</protein>
<evidence type="ECO:0008006" key="5">
    <source>
        <dbReference type="Google" id="ProtNLM"/>
    </source>
</evidence>
<dbReference type="EMBL" id="BOPF01000010">
    <property type="protein sequence ID" value="GIJ46554.1"/>
    <property type="molecule type" value="Genomic_DNA"/>
</dbReference>
<evidence type="ECO:0000313" key="4">
    <source>
        <dbReference type="Proteomes" id="UP000619260"/>
    </source>
</evidence>
<accession>A0A8J4DQF4</accession>
<dbReference type="AlphaFoldDB" id="A0A8J4DQF4"/>
<feature type="region of interest" description="Disordered" evidence="1">
    <location>
        <begin position="1"/>
        <end position="49"/>
    </location>
</feature>
<feature type="transmembrane region" description="Helical" evidence="2">
    <location>
        <begin position="154"/>
        <end position="176"/>
    </location>
</feature>
<keyword evidence="2" id="KW-1133">Transmembrane helix</keyword>
<dbReference type="Proteomes" id="UP000619260">
    <property type="component" value="Unassembled WGS sequence"/>
</dbReference>
<keyword evidence="4" id="KW-1185">Reference proteome</keyword>
<comment type="caution">
    <text evidence="3">The sequence shown here is derived from an EMBL/GenBank/DDBJ whole genome shotgun (WGS) entry which is preliminary data.</text>
</comment>
<name>A0A8J4DQF4_9ACTN</name>
<reference evidence="3" key="1">
    <citation type="submission" date="2021-01" db="EMBL/GenBank/DDBJ databases">
        <title>Whole genome shotgun sequence of Virgisporangium aliadipatigenens NBRC 105644.</title>
        <authorList>
            <person name="Komaki H."/>
            <person name="Tamura T."/>
        </authorList>
    </citation>
    <scope>NUCLEOTIDE SEQUENCE</scope>
    <source>
        <strain evidence="3">NBRC 105644</strain>
    </source>
</reference>
<dbReference type="Pfam" id="PF11755">
    <property type="entry name" value="DUF3311"/>
    <property type="match status" value="1"/>
</dbReference>
<dbReference type="InterPro" id="IPR021741">
    <property type="entry name" value="DUF3311"/>
</dbReference>
<sequence>MEPAHRPRHGAPEPYDPYDGAGGWQPDPAESAYGPARTGFGDGRVPAYGEVIPQRPQDAYPAAPYPVDAYPSGSYSAGVAQPTGSAYREAHYRDGSYRDGPSGRDAYGGGRPGRNRTRALDRSKWHWLLFVPVVVALFPPLFNRIEPTLMGLPFYYWGQLAFALFTCVTIAFVHVATKPRRDG</sequence>
<gene>
    <name evidence="3" type="ORF">Val02_34400</name>
</gene>
<proteinExistence type="predicted"/>